<comment type="caution">
    <text evidence="1">The sequence shown here is derived from an EMBL/GenBank/DDBJ whole genome shotgun (WGS) entry which is preliminary data.</text>
</comment>
<dbReference type="Proteomes" id="UP000836402">
    <property type="component" value="Unassembled WGS sequence"/>
</dbReference>
<organism evidence="1 2">
    <name type="scientific">Tilletia caries</name>
    <name type="common">wheat bunt fungus</name>
    <dbReference type="NCBI Taxonomy" id="13290"/>
    <lineage>
        <taxon>Eukaryota</taxon>
        <taxon>Fungi</taxon>
        <taxon>Dikarya</taxon>
        <taxon>Basidiomycota</taxon>
        <taxon>Ustilaginomycotina</taxon>
        <taxon>Exobasidiomycetes</taxon>
        <taxon>Tilletiales</taxon>
        <taxon>Tilletiaceae</taxon>
        <taxon>Tilletia</taxon>
    </lineage>
</organism>
<name>A0ABN7IZB7_9BASI</name>
<gene>
    <name evidence="1" type="ORF">JKIAZH3_G1960</name>
</gene>
<feature type="non-terminal residue" evidence="1">
    <location>
        <position position="174"/>
    </location>
</feature>
<keyword evidence="2" id="KW-1185">Reference proteome</keyword>
<proteinExistence type="predicted"/>
<reference evidence="1" key="1">
    <citation type="submission" date="2020-10" db="EMBL/GenBank/DDBJ databases">
        <authorList>
            <person name="Sedaghatjoo S."/>
        </authorList>
    </citation>
    <scope>NUCLEOTIDE SEQUENCE</scope>
    <source>
        <strain evidence="1">AZH3</strain>
    </source>
</reference>
<evidence type="ECO:0000313" key="2">
    <source>
        <dbReference type="Proteomes" id="UP000836402"/>
    </source>
</evidence>
<dbReference type="EMBL" id="CAJHJG010003408">
    <property type="protein sequence ID" value="CAD6931414.1"/>
    <property type="molecule type" value="Genomic_DNA"/>
</dbReference>
<evidence type="ECO:0000313" key="1">
    <source>
        <dbReference type="EMBL" id="CAD6931414.1"/>
    </source>
</evidence>
<protein>
    <submittedName>
        <fullName evidence="1">Uncharacterized protein</fullName>
    </submittedName>
</protein>
<sequence>MPSPMRRVALQPPTTKVQYFPFQLRISTIDSSSSSSSPSLIDQQYCVFASGSSNARLASCWLLPGARCSRFRACVHIRAVVRPVFDLREYPSPPDKTGAWMMRARRSLCRFLSSNERRAAGRRTTWEVPQSLGASQVHIRLYLSARISTVQIPFPAQLPRLPHCQMSSNAPMPA</sequence>
<accession>A0ABN7IZB7</accession>